<dbReference type="AlphaFoldDB" id="A0AAE3SL27"/>
<reference evidence="1" key="1">
    <citation type="submission" date="2022-10" db="EMBL/GenBank/DDBJ databases">
        <authorList>
            <person name="Yu W.X."/>
        </authorList>
    </citation>
    <scope>NUCLEOTIDE SEQUENCE</scope>
    <source>
        <strain evidence="1">D04</strain>
    </source>
</reference>
<dbReference type="EMBL" id="JAPDPI010000039">
    <property type="protein sequence ID" value="MCW3807158.1"/>
    <property type="molecule type" value="Genomic_DNA"/>
</dbReference>
<keyword evidence="2" id="KW-1185">Reference proteome</keyword>
<evidence type="ECO:0000313" key="2">
    <source>
        <dbReference type="Proteomes" id="UP001207408"/>
    </source>
</evidence>
<sequence length="104" mass="11987">MSLNYRPLGHVMEILESVGLPVSYSYDDLVFVENNSLLVKFNDDDEKELMLYFNKDLDPKVAVELESTLMEAALDKGFQFVNSGTYKVREKDKAKEELELVFLN</sequence>
<dbReference type="Proteomes" id="UP001207408">
    <property type="component" value="Unassembled WGS sequence"/>
</dbReference>
<proteinExistence type="predicted"/>
<comment type="caution">
    <text evidence="1">The sequence shown here is derived from an EMBL/GenBank/DDBJ whole genome shotgun (WGS) entry which is preliminary data.</text>
</comment>
<dbReference type="RefSeq" id="WP_301201287.1">
    <property type="nucleotide sequence ID" value="NZ_JAPDPI010000039.1"/>
</dbReference>
<accession>A0AAE3SL27</accession>
<evidence type="ECO:0000313" key="1">
    <source>
        <dbReference type="EMBL" id="MCW3807158.1"/>
    </source>
</evidence>
<organism evidence="1 2">
    <name type="scientific">Plebeiibacterium marinum</name>
    <dbReference type="NCBI Taxonomy" id="2992111"/>
    <lineage>
        <taxon>Bacteria</taxon>
        <taxon>Pseudomonadati</taxon>
        <taxon>Bacteroidota</taxon>
        <taxon>Bacteroidia</taxon>
        <taxon>Marinilabiliales</taxon>
        <taxon>Marinilabiliaceae</taxon>
        <taxon>Plebeiibacterium</taxon>
    </lineage>
</organism>
<name>A0AAE3SL27_9BACT</name>
<gene>
    <name evidence="1" type="ORF">OM074_16090</name>
</gene>
<protein>
    <submittedName>
        <fullName evidence="1">Uncharacterized protein</fullName>
    </submittedName>
</protein>